<comment type="caution">
    <text evidence="2">The sequence shown here is derived from an EMBL/GenBank/DDBJ whole genome shotgun (WGS) entry which is preliminary data.</text>
</comment>
<dbReference type="PANTHER" id="PTHR47027">
    <property type="entry name" value="REVERSE TRANSCRIPTASE DOMAIN-CONTAINING PROTEIN"/>
    <property type="match status" value="1"/>
</dbReference>
<name>A0A8H7RZ07_9FUNG</name>
<reference evidence="2 3" key="1">
    <citation type="submission" date="2020-12" db="EMBL/GenBank/DDBJ databases">
        <title>Metabolic potential, ecology and presence of endohyphal bacteria is reflected in genomic diversity of Mucoromycotina.</title>
        <authorList>
            <person name="Muszewska A."/>
            <person name="Okrasinska A."/>
            <person name="Steczkiewicz K."/>
            <person name="Drgas O."/>
            <person name="Orlowska M."/>
            <person name="Perlinska-Lenart U."/>
            <person name="Aleksandrzak-Piekarczyk T."/>
            <person name="Szatraj K."/>
            <person name="Zielenkiewicz U."/>
            <person name="Pilsyk S."/>
            <person name="Malc E."/>
            <person name="Mieczkowski P."/>
            <person name="Kruszewska J.S."/>
            <person name="Biernat P."/>
            <person name="Pawlowska J."/>
        </authorList>
    </citation>
    <scope>NUCLEOTIDE SEQUENCE [LARGE SCALE GENOMIC DNA]</scope>
    <source>
        <strain evidence="2 3">CBS 142.35</strain>
    </source>
</reference>
<dbReference type="PANTHER" id="PTHR47027:SF20">
    <property type="entry name" value="REVERSE TRANSCRIPTASE-LIKE PROTEIN WITH RNA-DIRECTED DNA POLYMERASE DOMAIN"/>
    <property type="match status" value="1"/>
</dbReference>
<dbReference type="PROSITE" id="PS50878">
    <property type="entry name" value="RT_POL"/>
    <property type="match status" value="1"/>
</dbReference>
<evidence type="ECO:0000259" key="1">
    <source>
        <dbReference type="PROSITE" id="PS50878"/>
    </source>
</evidence>
<dbReference type="AlphaFoldDB" id="A0A8H7RZ07"/>
<sequence length="505" mass="57419">MPPILSSFLKHLFNDVSIEVIIFNATSHRFSPTTGVLQGSILSPFLYSLYINSLPGILRNEESLQHINTQLSTAPRSTVTPLLNIDNTQTAPLPSINCLLYADDVVLIGTPEKIKDLLLQCEEHSYQLGYRWNPAKSVIVEHPQSLSTTYQLYNSTIPKATSFTYLGIPVNYKGQLDGKQLIARNATSAEKAMRILSSIGISPTGVSKILSVRLYTQFIRPKLEYDLAITTPNKQQQQTLEIAQNNCIRQIYGAHSHSSTQVMRHLHKLPSMKERTTILQAKFLLSTYYLPDDALLTQLIPYLNQHTKSKWHLLNKSTLWQQLPEPKNNTTTATFKATKRSYLMNELSQKINAPIGAINLAACRPKLVIDPILWLPMSRKERSRCIRWRLGWLPGGKIKACQTCGFENFHKNHAISCLNIHKRLEIPDHITSDPISYLLNQLPQSKPTSHKKINFWKNIWPTICTILAEIDAHQHPTSNQHQYFDEHPGKAFTTWIDNPSPHQNE</sequence>
<proteinExistence type="predicted"/>
<dbReference type="Pfam" id="PF00078">
    <property type="entry name" value="RVT_1"/>
    <property type="match status" value="1"/>
</dbReference>
<evidence type="ECO:0000313" key="2">
    <source>
        <dbReference type="EMBL" id="KAG2219505.1"/>
    </source>
</evidence>
<dbReference type="InterPro" id="IPR000477">
    <property type="entry name" value="RT_dom"/>
</dbReference>
<dbReference type="EMBL" id="JAEPRB010000176">
    <property type="protein sequence ID" value="KAG2219505.1"/>
    <property type="molecule type" value="Genomic_DNA"/>
</dbReference>
<keyword evidence="3" id="KW-1185">Reference proteome</keyword>
<evidence type="ECO:0000313" key="3">
    <source>
        <dbReference type="Proteomes" id="UP000646827"/>
    </source>
</evidence>
<feature type="domain" description="Reverse transcriptase" evidence="1">
    <location>
        <begin position="1"/>
        <end position="170"/>
    </location>
</feature>
<accession>A0A8H7RZ07</accession>
<dbReference type="OrthoDB" id="5514950at2759"/>
<gene>
    <name evidence="2" type="ORF">INT45_002822</name>
</gene>
<dbReference type="Proteomes" id="UP000646827">
    <property type="component" value="Unassembled WGS sequence"/>
</dbReference>
<organism evidence="2 3">
    <name type="scientific">Circinella minor</name>
    <dbReference type="NCBI Taxonomy" id="1195481"/>
    <lineage>
        <taxon>Eukaryota</taxon>
        <taxon>Fungi</taxon>
        <taxon>Fungi incertae sedis</taxon>
        <taxon>Mucoromycota</taxon>
        <taxon>Mucoromycotina</taxon>
        <taxon>Mucoromycetes</taxon>
        <taxon>Mucorales</taxon>
        <taxon>Lichtheimiaceae</taxon>
        <taxon>Circinella</taxon>
    </lineage>
</organism>
<protein>
    <recommendedName>
        <fullName evidence="1">Reverse transcriptase domain-containing protein</fullName>
    </recommendedName>
</protein>